<feature type="transmembrane region" description="Helical" evidence="1">
    <location>
        <begin position="364"/>
        <end position="382"/>
    </location>
</feature>
<feature type="transmembrane region" description="Helical" evidence="1">
    <location>
        <begin position="339"/>
        <end position="358"/>
    </location>
</feature>
<feature type="transmembrane region" description="Helical" evidence="1">
    <location>
        <begin position="874"/>
        <end position="893"/>
    </location>
</feature>
<keyword evidence="1" id="KW-0812">Transmembrane</keyword>
<feature type="transmembrane region" description="Helical" evidence="1">
    <location>
        <begin position="975"/>
        <end position="992"/>
    </location>
</feature>
<comment type="caution">
    <text evidence="2">The sequence shown here is derived from an EMBL/GenBank/DDBJ whole genome shotgun (WGS) entry which is preliminary data.</text>
</comment>
<dbReference type="InterPro" id="IPR027463">
    <property type="entry name" value="AcrB_DN_DC_subdom"/>
</dbReference>
<feature type="transmembrane region" description="Helical" evidence="1">
    <location>
        <begin position="900"/>
        <end position="919"/>
    </location>
</feature>
<feature type="transmembrane region" description="Helical" evidence="1">
    <location>
        <begin position="438"/>
        <end position="459"/>
    </location>
</feature>
<evidence type="ECO:0000313" key="2">
    <source>
        <dbReference type="EMBL" id="OHU91505.1"/>
    </source>
</evidence>
<dbReference type="GO" id="GO:0005886">
    <property type="term" value="C:plasma membrane"/>
    <property type="evidence" value="ECO:0007669"/>
    <property type="project" value="TreeGrafter"/>
</dbReference>
<dbReference type="PANTHER" id="PTHR32063:SF33">
    <property type="entry name" value="RND SUPERFAMILY EFFLUX PUMP PERMEASE COMPONENT"/>
    <property type="match status" value="1"/>
</dbReference>
<dbReference type="Proteomes" id="UP000179786">
    <property type="component" value="Unassembled WGS sequence"/>
</dbReference>
<dbReference type="AlphaFoldDB" id="A0A1S1MS15"/>
<dbReference type="SUPFAM" id="SSF82866">
    <property type="entry name" value="Multidrug efflux transporter AcrB transmembrane domain"/>
    <property type="match status" value="2"/>
</dbReference>
<feature type="transmembrane region" description="Helical" evidence="1">
    <location>
        <begin position="1004"/>
        <end position="1030"/>
    </location>
</feature>
<evidence type="ECO:0000256" key="1">
    <source>
        <dbReference type="SAM" id="Phobius"/>
    </source>
</evidence>
<dbReference type="Gene3D" id="3.30.70.1320">
    <property type="entry name" value="Multidrug efflux transporter AcrB pore domain like"/>
    <property type="match status" value="1"/>
</dbReference>
<dbReference type="InterPro" id="IPR001036">
    <property type="entry name" value="Acrflvin-R"/>
</dbReference>
<proteinExistence type="predicted"/>
<dbReference type="Gene3D" id="3.30.2090.10">
    <property type="entry name" value="Multidrug efflux transporter AcrB TolC docking domain, DN and DC subdomains"/>
    <property type="match status" value="2"/>
</dbReference>
<feature type="transmembrane region" description="Helical" evidence="1">
    <location>
        <begin position="394"/>
        <end position="418"/>
    </location>
</feature>
<keyword evidence="1" id="KW-0472">Membrane</keyword>
<dbReference type="RefSeq" id="WP_070985420.1">
    <property type="nucleotide sequence ID" value="NZ_MKJU01000025.1"/>
</dbReference>
<accession>A0A1S1MS15</accession>
<dbReference type="PRINTS" id="PR00702">
    <property type="entry name" value="ACRIFLAVINRP"/>
</dbReference>
<dbReference type="SUPFAM" id="SSF82693">
    <property type="entry name" value="Multidrug efflux transporter AcrB pore domain, PN1, PN2, PC1 and PC2 subdomains"/>
    <property type="match status" value="2"/>
</dbReference>
<dbReference type="Pfam" id="PF00873">
    <property type="entry name" value="ACR_tran"/>
    <property type="match status" value="1"/>
</dbReference>
<feature type="transmembrane region" description="Helical" evidence="1">
    <location>
        <begin position="12"/>
        <end position="36"/>
    </location>
</feature>
<dbReference type="EMBL" id="MKJU01000025">
    <property type="protein sequence ID" value="OHU91505.1"/>
    <property type="molecule type" value="Genomic_DNA"/>
</dbReference>
<dbReference type="STRING" id="1859457.BET10_11890"/>
<keyword evidence="1" id="KW-1133">Transmembrane helix</keyword>
<sequence length="1067" mass="116611">MSNLNKQSGIIAWFAHNSVAANLLFIAVILVGLLSVNNLRKEAFPSLEPDTVSVSVVYDSGEPVQAEQGVAIKIENALQSVGGIKNITSTSNANGAHVSIEMQSGYDIDTLYQDVKAQVDAINNLPQRAEPAVITKAKRQDHVLWVQLYGDADRRSLNDWAIKLKAQLLAKSDIKDVQIKAKMQAMISVEVQEQTLQAYGLTLKQVAEAINKESSYAIGTSLRHEDKSVRLKVLDQAFKVSDFESIVIKSFASGGAIVLKDIATVTRIIEDDSFAVSRYNGKTAVALEIVMDDFGDVVTMVEQAKEVVSDWQNSAILPENMHIESWLDKSTLITERLSLLIKNALTGIALVFIVLALFLNVRVALWVAMGLPFVFCGTLFFMTESFAGLTLNEMTTFGFIMALGIVVDDAVVVGESIYHTRAQYGDSHDNTILGTQKVAAATIFGVLTTVVAFVALSNVQGRLGQVYAQFGTVVAIALLLSLVESKLILPSHLTHINTRKQALSQGWWAKISACADNSLNYFNEHLYQKGLAYALNHKAKVIVVFITLMIGVISLPFTGQVRVAFFPEVPGDTVSADITLYNDASFGQTHKNLLILEELAIYSDNMLRNKYDQGNETERSFISSIQVLAESDTQGTVTIELDKNSPYSAYEFADMWRQSAGTLEGVKKTKVLAKRGMIDNFKVLLKSSNSEALKNAGNALLEEVKSHQGVSGVDHNLDLGEPQYYFELTDYGRALGLDSAELSKQVLQNFGGDIVQRFQRGEDEIKVRVRYPKAQRQTLADVLKAYITTPSGVRMPLSDVAKVTSQYQSAEIKRTNGQRSVFISAVLDKSTIAPHELIKQLRDTSLVQLASRYPGVNFEFAGEAQQQQETGSSMVHMFVLALVAIFALLAIPLKSYLQPLVIMSAIPFGVVGAILGHWINGLTLSILSLNGILALSGVVVNDSLLLVNRYNQLKKEGALSIKEAVSVAAHSRLRAILLTSITTFAGLLPLLSETSLQAQFLIPAAAALGYGILFASLITLFLTPTLLLILEQTKNALRNQKRSGVVLKKLKHVTLESTGQAKGIHHE</sequence>
<gene>
    <name evidence="2" type="ORF">BET10_11890</name>
</gene>
<dbReference type="Gene3D" id="3.30.70.1440">
    <property type="entry name" value="Multidrug efflux transporter AcrB pore domain"/>
    <property type="match status" value="1"/>
</dbReference>
<name>A0A1S1MS15_9GAMM</name>
<dbReference type="PANTHER" id="PTHR32063">
    <property type="match status" value="1"/>
</dbReference>
<evidence type="ECO:0000313" key="3">
    <source>
        <dbReference type="Proteomes" id="UP000179786"/>
    </source>
</evidence>
<organism evidence="2 3">
    <name type="scientific">Pseudoalteromonas amylolytica</name>
    <dbReference type="NCBI Taxonomy" id="1859457"/>
    <lineage>
        <taxon>Bacteria</taxon>
        <taxon>Pseudomonadati</taxon>
        <taxon>Pseudomonadota</taxon>
        <taxon>Gammaproteobacteria</taxon>
        <taxon>Alteromonadales</taxon>
        <taxon>Pseudoalteromonadaceae</taxon>
        <taxon>Pseudoalteromonas</taxon>
    </lineage>
</organism>
<dbReference type="OrthoDB" id="5287122at2"/>
<protein>
    <submittedName>
        <fullName evidence="2">Acriflavine resistance protein B</fullName>
    </submittedName>
</protein>
<feature type="transmembrane region" description="Helical" evidence="1">
    <location>
        <begin position="466"/>
        <end position="483"/>
    </location>
</feature>
<dbReference type="Gene3D" id="1.20.1640.10">
    <property type="entry name" value="Multidrug efflux transporter AcrB transmembrane domain"/>
    <property type="match status" value="2"/>
</dbReference>
<dbReference type="SUPFAM" id="SSF82714">
    <property type="entry name" value="Multidrug efflux transporter AcrB TolC docking domain, DN and DC subdomains"/>
    <property type="match status" value="2"/>
</dbReference>
<feature type="transmembrane region" description="Helical" evidence="1">
    <location>
        <begin position="925"/>
        <end position="947"/>
    </location>
</feature>
<dbReference type="Gene3D" id="3.30.70.1430">
    <property type="entry name" value="Multidrug efflux transporter AcrB pore domain"/>
    <property type="match status" value="2"/>
</dbReference>
<reference evidence="2 3" key="1">
    <citation type="submission" date="2016-09" db="EMBL/GenBank/DDBJ databases">
        <title>Pseudoalteromonas amylolytica sp. nov., isolated from the surface seawater.</title>
        <authorList>
            <person name="Wu Y.-H."/>
            <person name="Cheng H."/>
            <person name="Jin X.-B."/>
            <person name="Wang C.-S."/>
            <person name="Xu X.-W."/>
        </authorList>
    </citation>
    <scope>NUCLEOTIDE SEQUENCE [LARGE SCALE GENOMIC DNA]</scope>
    <source>
        <strain evidence="2 3">JW1</strain>
    </source>
</reference>
<dbReference type="GO" id="GO:0042910">
    <property type="term" value="F:xenobiotic transmembrane transporter activity"/>
    <property type="evidence" value="ECO:0007669"/>
    <property type="project" value="TreeGrafter"/>
</dbReference>
<keyword evidence="3" id="KW-1185">Reference proteome</keyword>